<keyword evidence="4" id="KW-1185">Reference proteome</keyword>
<proteinExistence type="predicted"/>
<evidence type="ECO:0008006" key="5">
    <source>
        <dbReference type="Google" id="ProtNLM"/>
    </source>
</evidence>
<keyword evidence="2" id="KW-0472">Membrane</keyword>
<feature type="transmembrane region" description="Helical" evidence="2">
    <location>
        <begin position="49"/>
        <end position="70"/>
    </location>
</feature>
<protein>
    <recommendedName>
        <fullName evidence="5">Zinc ribbon domain-containing protein</fullName>
    </recommendedName>
</protein>
<organism evidence="3 4">
    <name type="scientific">Hydromonas duriensis</name>
    <dbReference type="NCBI Taxonomy" id="1527608"/>
    <lineage>
        <taxon>Bacteria</taxon>
        <taxon>Pseudomonadati</taxon>
        <taxon>Pseudomonadota</taxon>
        <taxon>Betaproteobacteria</taxon>
        <taxon>Burkholderiales</taxon>
        <taxon>Burkholderiaceae</taxon>
        <taxon>Hydromonas</taxon>
    </lineage>
</organism>
<feature type="region of interest" description="Disordered" evidence="1">
    <location>
        <begin position="90"/>
        <end position="114"/>
    </location>
</feature>
<evidence type="ECO:0000313" key="4">
    <source>
        <dbReference type="Proteomes" id="UP000294480"/>
    </source>
</evidence>
<dbReference type="RefSeq" id="WP_133619527.1">
    <property type="nucleotide sequence ID" value="NZ_SNZE01000007.1"/>
</dbReference>
<comment type="caution">
    <text evidence="3">The sequence shown here is derived from an EMBL/GenBank/DDBJ whole genome shotgun (WGS) entry which is preliminary data.</text>
</comment>
<keyword evidence="2" id="KW-1133">Transmembrane helix</keyword>
<reference evidence="3 4" key="1">
    <citation type="submission" date="2019-03" db="EMBL/GenBank/DDBJ databases">
        <title>Genomic Encyclopedia of Type Strains, Phase IV (KMG-IV): sequencing the most valuable type-strain genomes for metagenomic binning, comparative biology and taxonomic classification.</title>
        <authorList>
            <person name="Goeker M."/>
        </authorList>
    </citation>
    <scope>NUCLEOTIDE SEQUENCE [LARGE SCALE GENOMIC DNA]</scope>
    <source>
        <strain evidence="3 4">DSM 102852</strain>
    </source>
</reference>
<sequence length="189" mass="20194">MKQCPQCQQQYADNQNFCANDGSPLNKVEAISPAPASPQTAQATPQKPIVLYVILALLIGAIAAGGFMWFNQNSVSNAVAAKEKEMQTKVEQTQKAQEKKDAEKQTAGVVKKSSSAGTKGELALVNAPPSNVRESANGPVLCTLTKKASINTFGVAEVSYNKVEDMDVEWYYTDACGKMGVIAATQLTF</sequence>
<dbReference type="Proteomes" id="UP000294480">
    <property type="component" value="Unassembled WGS sequence"/>
</dbReference>
<dbReference type="OrthoDB" id="460967at2"/>
<gene>
    <name evidence="3" type="ORF">DFR44_10734</name>
</gene>
<evidence type="ECO:0000256" key="1">
    <source>
        <dbReference type="SAM" id="MobiDB-lite"/>
    </source>
</evidence>
<accession>A0A4R6Y8S9</accession>
<dbReference type="AlphaFoldDB" id="A0A4R6Y8S9"/>
<evidence type="ECO:0000313" key="3">
    <source>
        <dbReference type="EMBL" id="TDR31817.1"/>
    </source>
</evidence>
<keyword evidence="2" id="KW-0812">Transmembrane</keyword>
<evidence type="ECO:0000256" key="2">
    <source>
        <dbReference type="SAM" id="Phobius"/>
    </source>
</evidence>
<dbReference type="EMBL" id="SNZE01000007">
    <property type="protein sequence ID" value="TDR31817.1"/>
    <property type="molecule type" value="Genomic_DNA"/>
</dbReference>
<name>A0A4R6Y8S9_9BURK</name>